<keyword evidence="4 7" id="KW-0812">Transmembrane</keyword>
<feature type="transmembrane region" description="Helical" evidence="7">
    <location>
        <begin position="132"/>
        <end position="151"/>
    </location>
</feature>
<dbReference type="PANTHER" id="PTHR40021">
    <property type="entry name" value="DEFECT AT LOW TEMPERATURE PROTEIN 1"/>
    <property type="match status" value="1"/>
</dbReference>
<evidence type="ECO:0000256" key="7">
    <source>
        <dbReference type="RuleBase" id="RU367100"/>
    </source>
</evidence>
<keyword evidence="10" id="KW-1185">Reference proteome</keyword>
<protein>
    <recommendedName>
        <fullName evidence="3 7">Defect at low temperature protein 1</fullName>
    </recommendedName>
</protein>
<feature type="region of interest" description="Disordered" evidence="8">
    <location>
        <begin position="479"/>
        <end position="498"/>
    </location>
</feature>
<evidence type="ECO:0000313" key="10">
    <source>
        <dbReference type="Proteomes" id="UP000694255"/>
    </source>
</evidence>
<comment type="function">
    <text evidence="1 7">Required for growth under high-pressure and low-temperature conditions.</text>
</comment>
<comment type="similarity">
    <text evidence="2 7">Belongs to the DLT1 family.</text>
</comment>
<evidence type="ECO:0000256" key="2">
    <source>
        <dbReference type="ARBA" id="ARBA00005550"/>
    </source>
</evidence>
<feature type="compositionally biased region" description="Acidic residues" evidence="8">
    <location>
        <begin position="479"/>
        <end position="494"/>
    </location>
</feature>
<sequence>METHSTQDIRRNRPPHIRYTPETFELDHLRIPTDESSINTELYPISPLEATSLVSEPNLESPPSLLGRAQTTYTIVTSHPDNILKWPQRIFRWLYSISLVLFVILLLAFVSVTPLDVIAQTLDATSYSAMKTFIVIIVCVVFLVLSFLFYFSRIYQFKVSLNDIPAKSLYVPFEADLPQSVFAYIDETLRKCVSEISVKAGPLEDKNLIINHPGVAPPEYIQKRNKGPNGEGTLLPPNCHYEDVIRSLGDRFYVGKILTEDEIPNHLSLREIMLYLYESYVEDSTPSARAPDLIKLTKLYEKCRFGPDLIQEKDLFDFMVEFDKFGLMCQNDYQNNLPKQMSRRLSRASRSMSMFDSASNVDYYTNDDTRYYSNTNIETEDEEKEDPGFQHKAVLNEYFLDLYGDQTSSSDQSVLNPYQENRTSQDQDSIKRTASFNSSQSIVRSKLALNAGNNSIPKLRYNDEALSLKRDASGYVSDTESEINFEEENEEGTTAEDFYRFRRRRQSSGAFDPIDVESSPLQQPKMRKRRPD</sequence>
<evidence type="ECO:0000256" key="8">
    <source>
        <dbReference type="SAM" id="MobiDB-lite"/>
    </source>
</evidence>
<reference evidence="9 10" key="1">
    <citation type="journal article" date="2021" name="DNA Res.">
        <title>Genome analysis of Candida subhashii reveals its hybrid nature and dual mitochondrial genome conformations.</title>
        <authorList>
            <person name="Mixao V."/>
            <person name="Hegedusova E."/>
            <person name="Saus E."/>
            <person name="Pryszcz L.P."/>
            <person name="Cillingova A."/>
            <person name="Nosek J."/>
            <person name="Gabaldon T."/>
        </authorList>
    </citation>
    <scope>NUCLEOTIDE SEQUENCE [LARGE SCALE GENOMIC DNA]</scope>
    <source>
        <strain evidence="9 10">CBS 10753</strain>
    </source>
</reference>
<dbReference type="OrthoDB" id="4096362at2759"/>
<organism evidence="9 10">
    <name type="scientific">[Candida] subhashii</name>
    <dbReference type="NCBI Taxonomy" id="561895"/>
    <lineage>
        <taxon>Eukaryota</taxon>
        <taxon>Fungi</taxon>
        <taxon>Dikarya</taxon>
        <taxon>Ascomycota</taxon>
        <taxon>Saccharomycotina</taxon>
        <taxon>Pichiomycetes</taxon>
        <taxon>Debaryomycetaceae</taxon>
        <taxon>Spathaspora</taxon>
    </lineage>
</organism>
<dbReference type="InterPro" id="IPR038869">
    <property type="entry name" value="DLT1"/>
</dbReference>
<gene>
    <name evidence="7" type="primary">DLT1</name>
    <name evidence="9" type="ORF">J8A68_005196</name>
</gene>
<proteinExistence type="inferred from homology"/>
<evidence type="ECO:0000256" key="6">
    <source>
        <dbReference type="ARBA" id="ARBA00023136"/>
    </source>
</evidence>
<dbReference type="AlphaFoldDB" id="A0A8J5Q3X5"/>
<comment type="caution">
    <text evidence="9">The sequence shown here is derived from an EMBL/GenBank/DDBJ whole genome shotgun (WGS) entry which is preliminary data.</text>
</comment>
<feature type="region of interest" description="Disordered" evidence="8">
    <location>
        <begin position="509"/>
        <end position="532"/>
    </location>
</feature>
<dbReference type="PANTHER" id="PTHR40021:SF1">
    <property type="entry name" value="DEFECT AT LOW TEMPERATURE PROTEIN 1"/>
    <property type="match status" value="1"/>
</dbReference>
<evidence type="ECO:0000313" key="9">
    <source>
        <dbReference type="EMBL" id="KAG7661304.1"/>
    </source>
</evidence>
<feature type="compositionally biased region" description="Polar residues" evidence="8">
    <location>
        <begin position="408"/>
        <end position="422"/>
    </location>
</feature>
<keyword evidence="5 7" id="KW-1133">Transmembrane helix</keyword>
<evidence type="ECO:0000256" key="3">
    <source>
        <dbReference type="ARBA" id="ARBA00021353"/>
    </source>
</evidence>
<evidence type="ECO:0000256" key="1">
    <source>
        <dbReference type="ARBA" id="ARBA00002489"/>
    </source>
</evidence>
<feature type="transmembrane region" description="Helical" evidence="7">
    <location>
        <begin position="93"/>
        <end position="112"/>
    </location>
</feature>
<accession>A0A8J5Q3X5</accession>
<name>A0A8J5Q3X5_9ASCO</name>
<dbReference type="GO" id="GO:0016020">
    <property type="term" value="C:membrane"/>
    <property type="evidence" value="ECO:0007669"/>
    <property type="project" value="UniProtKB-SubCell"/>
</dbReference>
<dbReference type="EMBL" id="JAGSYN010000222">
    <property type="protein sequence ID" value="KAG7661304.1"/>
    <property type="molecule type" value="Genomic_DNA"/>
</dbReference>
<evidence type="ECO:0000256" key="4">
    <source>
        <dbReference type="ARBA" id="ARBA00022692"/>
    </source>
</evidence>
<feature type="region of interest" description="Disordered" evidence="8">
    <location>
        <begin position="408"/>
        <end position="435"/>
    </location>
</feature>
<evidence type="ECO:0000256" key="5">
    <source>
        <dbReference type="ARBA" id="ARBA00022989"/>
    </source>
</evidence>
<keyword evidence="6 7" id="KW-0472">Membrane</keyword>
<comment type="subcellular location">
    <subcellularLocation>
        <location evidence="7">Membrane</location>
        <topology evidence="7">Multi-pass membrane protein</topology>
    </subcellularLocation>
</comment>
<dbReference type="Proteomes" id="UP000694255">
    <property type="component" value="Unassembled WGS sequence"/>
</dbReference>